<feature type="region of interest" description="Disordered" evidence="1">
    <location>
        <begin position="1"/>
        <end position="55"/>
    </location>
</feature>
<evidence type="ECO:0000313" key="2">
    <source>
        <dbReference type="EMBL" id="SFS97786.1"/>
    </source>
</evidence>
<gene>
    <name evidence="2" type="ORF">SAMN04488556_3637</name>
</gene>
<dbReference type="EMBL" id="FOZS01000004">
    <property type="protein sequence ID" value="SFS97786.1"/>
    <property type="molecule type" value="Genomic_DNA"/>
</dbReference>
<keyword evidence="3" id="KW-1185">Reference proteome</keyword>
<evidence type="ECO:0000313" key="3">
    <source>
        <dbReference type="Proteomes" id="UP000199199"/>
    </source>
</evidence>
<organism evidence="2 3">
    <name type="scientific">Halostagnicola kamekurae</name>
    <dbReference type="NCBI Taxonomy" id="619731"/>
    <lineage>
        <taxon>Archaea</taxon>
        <taxon>Methanobacteriati</taxon>
        <taxon>Methanobacteriota</taxon>
        <taxon>Stenosarchaea group</taxon>
        <taxon>Halobacteria</taxon>
        <taxon>Halobacteriales</taxon>
        <taxon>Natrialbaceae</taxon>
        <taxon>Halostagnicola</taxon>
    </lineage>
</organism>
<dbReference type="Proteomes" id="UP000199199">
    <property type="component" value="Unassembled WGS sequence"/>
</dbReference>
<reference evidence="3" key="1">
    <citation type="submission" date="2016-10" db="EMBL/GenBank/DDBJ databases">
        <authorList>
            <person name="Varghese N."/>
            <person name="Submissions S."/>
        </authorList>
    </citation>
    <scope>NUCLEOTIDE SEQUENCE [LARGE SCALE GENOMIC DNA]</scope>
    <source>
        <strain evidence="3">DSM 22427</strain>
    </source>
</reference>
<proteinExistence type="predicted"/>
<sequence length="55" mass="5815">MDTEPHGNRAELASGPEIASQTGELSRRIDENSQASGRSGRSSLSSRQQTDGSIV</sequence>
<dbReference type="AlphaFoldDB" id="A0A1I6U8J2"/>
<accession>A0A1I6U8J2</accession>
<name>A0A1I6U8J2_9EURY</name>
<evidence type="ECO:0000256" key="1">
    <source>
        <dbReference type="SAM" id="MobiDB-lite"/>
    </source>
</evidence>
<feature type="compositionally biased region" description="Low complexity" evidence="1">
    <location>
        <begin position="33"/>
        <end position="49"/>
    </location>
</feature>
<protein>
    <submittedName>
        <fullName evidence="2">Uncharacterized protein</fullName>
    </submittedName>
</protein>